<proteinExistence type="predicted"/>
<feature type="repeat" description="WD" evidence="3">
    <location>
        <begin position="115"/>
        <end position="146"/>
    </location>
</feature>
<evidence type="ECO:0000256" key="3">
    <source>
        <dbReference type="PROSITE-ProRule" id="PRU00221"/>
    </source>
</evidence>
<keyword evidence="1 3" id="KW-0853">WD repeat</keyword>
<gene>
    <name evidence="4" type="ORF">J4709_40730</name>
</gene>
<dbReference type="PROSITE" id="PS00678">
    <property type="entry name" value="WD_REPEATS_1"/>
    <property type="match status" value="1"/>
</dbReference>
<dbReference type="InterPro" id="IPR015943">
    <property type="entry name" value="WD40/YVTN_repeat-like_dom_sf"/>
</dbReference>
<organism evidence="4 5">
    <name type="scientific">Actinomadura violacea</name>
    <dbReference type="NCBI Taxonomy" id="2819934"/>
    <lineage>
        <taxon>Bacteria</taxon>
        <taxon>Bacillati</taxon>
        <taxon>Actinomycetota</taxon>
        <taxon>Actinomycetes</taxon>
        <taxon>Streptosporangiales</taxon>
        <taxon>Thermomonosporaceae</taxon>
        <taxon>Actinomadura</taxon>
    </lineage>
</organism>
<dbReference type="Proteomes" id="UP000680206">
    <property type="component" value="Unassembled WGS sequence"/>
</dbReference>
<evidence type="ECO:0000256" key="2">
    <source>
        <dbReference type="ARBA" id="ARBA00022737"/>
    </source>
</evidence>
<dbReference type="InterPro" id="IPR001680">
    <property type="entry name" value="WD40_rpt"/>
</dbReference>
<name>A0ABS3S6N3_9ACTN</name>
<comment type="caution">
    <text evidence="4">The sequence shown here is derived from an EMBL/GenBank/DDBJ whole genome shotgun (WGS) entry which is preliminary data.</text>
</comment>
<protein>
    <submittedName>
        <fullName evidence="4">Uncharacterized protein</fullName>
    </submittedName>
</protein>
<dbReference type="EMBL" id="JAGEPF010000031">
    <property type="protein sequence ID" value="MBO2463914.1"/>
    <property type="molecule type" value="Genomic_DNA"/>
</dbReference>
<dbReference type="SUPFAM" id="SSF50978">
    <property type="entry name" value="WD40 repeat-like"/>
    <property type="match status" value="1"/>
</dbReference>
<dbReference type="PROSITE" id="PS50082">
    <property type="entry name" value="WD_REPEATS_2"/>
    <property type="match status" value="1"/>
</dbReference>
<dbReference type="PANTHER" id="PTHR19848">
    <property type="entry name" value="WD40 REPEAT PROTEIN"/>
    <property type="match status" value="1"/>
</dbReference>
<keyword evidence="5" id="KW-1185">Reference proteome</keyword>
<dbReference type="SMART" id="SM00320">
    <property type="entry name" value="WD40"/>
    <property type="match status" value="3"/>
</dbReference>
<evidence type="ECO:0000256" key="1">
    <source>
        <dbReference type="ARBA" id="ARBA00022574"/>
    </source>
</evidence>
<reference evidence="4 5" key="1">
    <citation type="submission" date="2021-03" db="EMBL/GenBank/DDBJ databases">
        <title>Actinomadura violae sp. nov., isolated from lichen in Thailand.</title>
        <authorList>
            <person name="Kanchanasin P."/>
            <person name="Saeng-In P."/>
            <person name="Phongsopitanun W."/>
            <person name="Yuki M."/>
            <person name="Kudo T."/>
            <person name="Ohkuma M."/>
            <person name="Tanasupawat S."/>
        </authorList>
    </citation>
    <scope>NUCLEOTIDE SEQUENCE [LARGE SCALE GENOMIC DNA]</scope>
    <source>
        <strain evidence="4 5">LCR2-06</strain>
    </source>
</reference>
<dbReference type="Pfam" id="PF00400">
    <property type="entry name" value="WD40"/>
    <property type="match status" value="2"/>
</dbReference>
<evidence type="ECO:0000313" key="5">
    <source>
        <dbReference type="Proteomes" id="UP000680206"/>
    </source>
</evidence>
<keyword evidence="2" id="KW-0677">Repeat</keyword>
<evidence type="ECO:0000313" key="4">
    <source>
        <dbReference type="EMBL" id="MBO2463914.1"/>
    </source>
</evidence>
<dbReference type="InterPro" id="IPR036322">
    <property type="entry name" value="WD40_repeat_dom_sf"/>
</dbReference>
<accession>A0ABS3S6N3</accession>
<dbReference type="InterPro" id="IPR019775">
    <property type="entry name" value="WD40_repeat_CS"/>
</dbReference>
<dbReference type="PANTHER" id="PTHR19848:SF8">
    <property type="entry name" value="F-BOX AND WD REPEAT DOMAIN CONTAINING 7"/>
    <property type="match status" value="1"/>
</dbReference>
<sequence length="298" mass="31727">MVVDAYGRLFSVSLSTGDAVGVESGSVGVSRLSVTPDGRLMATSMHTFGEYGIRIWDVASWTVATELPGHSHPILAVSAVGQVVVTAAADGTRVWDLNDGSCRFTLPGTEEVKWISMTHDERHVVTMSSDRSIVLWDLWTGAPIRTLRTPDSRVPDLSSPASDSGVWIRTVLADSIRGHVLAADGQLCVGGLDGRCPLTDWETIPRHNRVNMIPGKDMVHTCVAALNPADGTIAVDYGGRVYLLDHGGQPLAVMGPEPGPGWIPVSTMTFAPDGRLVCSFPGAFAAVDVWPALSELTE</sequence>
<dbReference type="RefSeq" id="WP_208249936.1">
    <property type="nucleotide sequence ID" value="NZ_JAGEPF010000031.1"/>
</dbReference>
<dbReference type="Gene3D" id="2.130.10.10">
    <property type="entry name" value="YVTN repeat-like/Quinoprotein amine dehydrogenase"/>
    <property type="match status" value="1"/>
</dbReference>